<dbReference type="Proteomes" id="UP000041770">
    <property type="component" value="Unassembled WGS sequence"/>
</dbReference>
<gene>
    <name evidence="1" type="ORF">ERS013200_02106</name>
</gene>
<dbReference type="EMBL" id="CWQY01000012">
    <property type="protein sequence ID" value="CSC71899.1"/>
    <property type="molecule type" value="Genomic_DNA"/>
</dbReference>
<name>A0A655PQD5_VIBCL</name>
<evidence type="ECO:0000313" key="1">
    <source>
        <dbReference type="EMBL" id="CSC71899.1"/>
    </source>
</evidence>
<sequence length="29" mass="3382">MRRIQDENRVPIAKYSALHQPQSWLTADG</sequence>
<proteinExistence type="predicted"/>
<protein>
    <submittedName>
        <fullName evidence="1">Uncharacterized protein</fullName>
    </submittedName>
</protein>
<dbReference type="AlphaFoldDB" id="A0A655PQD5"/>
<evidence type="ECO:0000313" key="2">
    <source>
        <dbReference type="Proteomes" id="UP000041770"/>
    </source>
</evidence>
<accession>A0A655PQD5</accession>
<organism evidence="1 2">
    <name type="scientific">Vibrio cholerae</name>
    <dbReference type="NCBI Taxonomy" id="666"/>
    <lineage>
        <taxon>Bacteria</taxon>
        <taxon>Pseudomonadati</taxon>
        <taxon>Pseudomonadota</taxon>
        <taxon>Gammaproteobacteria</taxon>
        <taxon>Vibrionales</taxon>
        <taxon>Vibrionaceae</taxon>
        <taxon>Vibrio</taxon>
    </lineage>
</organism>
<reference evidence="1 2" key="1">
    <citation type="submission" date="2015-07" db="EMBL/GenBank/DDBJ databases">
        <authorList>
            <consortium name="Pathogen Informatics"/>
        </authorList>
    </citation>
    <scope>NUCLEOTIDE SEQUENCE [LARGE SCALE GENOMIC DNA]</scope>
    <source>
        <strain evidence="1 2">A316</strain>
    </source>
</reference>